<comment type="caution">
    <text evidence="1">The sequence shown here is derived from an EMBL/GenBank/DDBJ whole genome shotgun (WGS) entry which is preliminary data.</text>
</comment>
<proteinExistence type="predicted"/>
<name>A0ABR2GZK2_9EUKA</name>
<organism evidence="1 3">
    <name type="scientific">Tritrichomonas musculus</name>
    <dbReference type="NCBI Taxonomy" id="1915356"/>
    <lineage>
        <taxon>Eukaryota</taxon>
        <taxon>Metamonada</taxon>
        <taxon>Parabasalia</taxon>
        <taxon>Tritrichomonadida</taxon>
        <taxon>Tritrichomonadidae</taxon>
        <taxon>Tritrichomonas</taxon>
    </lineage>
</organism>
<reference evidence="1 3" key="1">
    <citation type="submission" date="2024-04" db="EMBL/GenBank/DDBJ databases">
        <title>Tritrichomonas musculus Genome.</title>
        <authorList>
            <person name="Alves-Ferreira E."/>
            <person name="Grigg M."/>
            <person name="Lorenzi H."/>
            <person name="Galac M."/>
        </authorList>
    </citation>
    <scope>NUCLEOTIDE SEQUENCE [LARGE SCALE GENOMIC DNA]</scope>
    <source>
        <strain evidence="1 3">EAF2021</strain>
    </source>
</reference>
<dbReference type="EMBL" id="JAPFFF010000007">
    <property type="protein sequence ID" value="KAK8886274.1"/>
    <property type="molecule type" value="Genomic_DNA"/>
</dbReference>
<dbReference type="Proteomes" id="UP001470230">
    <property type="component" value="Unassembled WGS sequence"/>
</dbReference>
<accession>A0ABR2GZK2</accession>
<sequence length="230" mass="27995">MTSTFETLFKKWQDGDKTIDLSLYEFTNEEIDEIFKHHDCVVVRYPENKRYDGCMTIYRNSNPDRWMRVRIDDFLRDPNKMFVKDTYTMMKHGKYTPKKKSIDPKEQQRLDYEQKLRESMKAEDCELISKYVNSKKTVLYIYDGFEYQTTPARWNGGYRSHKSKCPRYTQNYIKKMFEDEGCELISEYKNQKSKLKYRYDGVVYEVVFNDWKFFNSRPHLGRRVSHHDVL</sequence>
<evidence type="ECO:0000313" key="3">
    <source>
        <dbReference type="Proteomes" id="UP001470230"/>
    </source>
</evidence>
<keyword evidence="3" id="KW-1185">Reference proteome</keyword>
<evidence type="ECO:0000313" key="1">
    <source>
        <dbReference type="EMBL" id="KAK8839369.1"/>
    </source>
</evidence>
<dbReference type="EMBL" id="JAPFFF010000052">
    <property type="protein sequence ID" value="KAK8839369.1"/>
    <property type="molecule type" value="Genomic_DNA"/>
</dbReference>
<evidence type="ECO:0000313" key="2">
    <source>
        <dbReference type="EMBL" id="KAK8886274.1"/>
    </source>
</evidence>
<protein>
    <submittedName>
        <fullName evidence="1">Uncharacterized protein</fullName>
    </submittedName>
</protein>
<gene>
    <name evidence="1" type="ORF">M9Y10_032305</name>
    <name evidence="2" type="ORF">M9Y10_041735</name>
</gene>